<protein>
    <submittedName>
        <fullName evidence="1">Uncharacterized protein</fullName>
    </submittedName>
</protein>
<gene>
    <name evidence="1" type="ORF">MSBR2_2079</name>
</gene>
<dbReference type="EMBL" id="CP009530">
    <property type="protein sequence ID" value="AKB58595.1"/>
    <property type="molecule type" value="Genomic_DNA"/>
</dbReference>
<dbReference type="AlphaFoldDB" id="A0A0E3R2T2"/>
<name>A0A0E3R2T2_METBA</name>
<proteinExistence type="predicted"/>
<reference evidence="1 2" key="1">
    <citation type="submission" date="2014-07" db="EMBL/GenBank/DDBJ databases">
        <title>Methanogenic archaea and the global carbon cycle.</title>
        <authorList>
            <person name="Henriksen J.R."/>
            <person name="Luke J."/>
            <person name="Reinhart S."/>
            <person name="Benedict M.N."/>
            <person name="Youngblut N.D."/>
            <person name="Metcalf M.E."/>
            <person name="Whitaker R.J."/>
            <person name="Metcalf W.W."/>
        </authorList>
    </citation>
    <scope>NUCLEOTIDE SEQUENCE [LARGE SCALE GENOMIC DNA]</scope>
    <source>
        <strain evidence="1 2">227</strain>
    </source>
</reference>
<sequence>MITLTTSLIGFSLKPFLKRLVIKLTTSLIGFSLKLFLKRLTVKQLIIRLVEAGRDVFLINKLIKKEMDI</sequence>
<accession>A0A0E3R2T2</accession>
<dbReference type="KEGG" id="mbar:MSBR2_2079"/>
<organism evidence="1 2">
    <name type="scientific">Methanosarcina barkeri 227</name>
    <dbReference type="NCBI Taxonomy" id="1434106"/>
    <lineage>
        <taxon>Archaea</taxon>
        <taxon>Methanobacteriati</taxon>
        <taxon>Methanobacteriota</taxon>
        <taxon>Stenosarchaea group</taxon>
        <taxon>Methanomicrobia</taxon>
        <taxon>Methanosarcinales</taxon>
        <taxon>Methanosarcinaceae</taxon>
        <taxon>Methanosarcina</taxon>
    </lineage>
</organism>
<dbReference type="HOGENOM" id="CLU_2766023_0_0_2"/>
<evidence type="ECO:0000313" key="1">
    <source>
        <dbReference type="EMBL" id="AKB58595.1"/>
    </source>
</evidence>
<evidence type="ECO:0000313" key="2">
    <source>
        <dbReference type="Proteomes" id="UP000033079"/>
    </source>
</evidence>
<dbReference type="Proteomes" id="UP000033079">
    <property type="component" value="Chromosome"/>
</dbReference>